<dbReference type="EMBL" id="JADAQX010000488">
    <property type="protein sequence ID" value="KAF8820078.1"/>
    <property type="molecule type" value="Genomic_DNA"/>
</dbReference>
<dbReference type="InterPro" id="IPR040442">
    <property type="entry name" value="Pyrv_kinase-like_dom_sf"/>
</dbReference>
<keyword evidence="2" id="KW-1185">Reference proteome</keyword>
<comment type="caution">
    <text evidence="1">The sequence shown here is derived from an EMBL/GenBank/DDBJ whole genome shotgun (WGS) entry which is preliminary data.</text>
</comment>
<dbReference type="InterPro" id="IPR015813">
    <property type="entry name" value="Pyrv/PenolPyrv_kinase-like_dom"/>
</dbReference>
<dbReference type="SUPFAM" id="SSF51621">
    <property type="entry name" value="Phosphoenolpyruvate/pyruvate domain"/>
    <property type="match status" value="1"/>
</dbReference>
<dbReference type="CDD" id="cd00377">
    <property type="entry name" value="ICL_PEPM"/>
    <property type="match status" value="1"/>
</dbReference>
<accession>A0ABQ7J7V9</accession>
<evidence type="ECO:0000313" key="2">
    <source>
        <dbReference type="Proteomes" id="UP000823046"/>
    </source>
</evidence>
<protein>
    <submittedName>
        <fullName evidence="1">Carboxyvinyl-carboxyphosphonate phosphorylmutase</fullName>
    </submittedName>
</protein>
<proteinExistence type="predicted"/>
<organism evidence="1 2">
    <name type="scientific">Cardiosporidium cionae</name>
    <dbReference type="NCBI Taxonomy" id="476202"/>
    <lineage>
        <taxon>Eukaryota</taxon>
        <taxon>Sar</taxon>
        <taxon>Alveolata</taxon>
        <taxon>Apicomplexa</taxon>
        <taxon>Aconoidasida</taxon>
        <taxon>Nephromycida</taxon>
        <taxon>Cardiosporidium</taxon>
    </lineage>
</organism>
<reference evidence="1 2" key="1">
    <citation type="journal article" date="2020" name="bioRxiv">
        <title>Metabolic contributions of an alphaproteobacterial endosymbiont in the apicomplexan Cardiosporidium cionae.</title>
        <authorList>
            <person name="Hunter E.S."/>
            <person name="Paight C.J."/>
            <person name="Lane C.E."/>
        </authorList>
    </citation>
    <scope>NUCLEOTIDE SEQUENCE [LARGE SCALE GENOMIC DNA]</scope>
    <source>
        <strain evidence="1">ESH_2018</strain>
    </source>
</reference>
<gene>
    <name evidence="1" type="ORF">IE077_003611</name>
</gene>
<dbReference type="PROSITE" id="PS00161">
    <property type="entry name" value="ISOCITRATE_LYASE"/>
    <property type="match status" value="1"/>
</dbReference>
<dbReference type="PANTHER" id="PTHR42905">
    <property type="entry name" value="PHOSPHOENOLPYRUVATE CARBOXYLASE"/>
    <property type="match status" value="1"/>
</dbReference>
<dbReference type="InterPro" id="IPR039556">
    <property type="entry name" value="ICL/PEPM"/>
</dbReference>
<evidence type="ECO:0000313" key="1">
    <source>
        <dbReference type="EMBL" id="KAF8820078.1"/>
    </source>
</evidence>
<dbReference type="Pfam" id="PF13714">
    <property type="entry name" value="PEP_mutase"/>
    <property type="match status" value="1"/>
</dbReference>
<sequence length="325" mass="35302">MASHAGLRLRQLMRSGRCLCIPGAFNGLVARLCADAGHKACYLSGGALTASKGLPDIGLLSIDTFTSAIHELSVASGLPVFADADTGFGEVEMIGRTVWEYNHAGAGGLHIEDQEFPKKCGHLDGKRLLPADAFCEKVSRAARARDACSQGKFVVCARTDANAVEGLDSAISRAALYTEAGADMIFPEGLQTEEEFSRFAKAMKHLKGEAPDGGPYLLANMTEFGKTDSISVQRFEQLGYHAVIFPVSTLRLAMKPVQDFLSQLKETGTVDQTTLLKMFTRQVKFETFKVITIHGITYAKATVSDLYKTLHYNPMEEWTYPSSSS</sequence>
<dbReference type="Gene3D" id="3.20.20.60">
    <property type="entry name" value="Phosphoenolpyruvate-binding domains"/>
    <property type="match status" value="1"/>
</dbReference>
<dbReference type="Proteomes" id="UP000823046">
    <property type="component" value="Unassembled WGS sequence"/>
</dbReference>
<dbReference type="PANTHER" id="PTHR42905:SF5">
    <property type="entry name" value="CARBOXYVINYL-CARBOXYPHOSPHONATE PHOSPHORYLMUTASE, CHLOROPLASTIC"/>
    <property type="match status" value="1"/>
</dbReference>
<dbReference type="InterPro" id="IPR018523">
    <property type="entry name" value="Isocitrate_lyase_ph_CS"/>
</dbReference>
<name>A0ABQ7J7V9_9APIC</name>